<comment type="caution">
    <text evidence="3">The sequence shown here is derived from an EMBL/GenBank/DDBJ whole genome shotgun (WGS) entry which is preliminary data.</text>
</comment>
<dbReference type="EMBL" id="JAVRHY010000001">
    <property type="protein sequence ID" value="MDT0616997.1"/>
    <property type="molecule type" value="Genomic_DNA"/>
</dbReference>
<evidence type="ECO:0000313" key="3">
    <source>
        <dbReference type="EMBL" id="MDT0616997.1"/>
    </source>
</evidence>
<dbReference type="SUPFAM" id="SSF82866">
    <property type="entry name" value="Multidrug efflux transporter AcrB transmembrane domain"/>
    <property type="match status" value="2"/>
</dbReference>
<sequence length="1048" mass="113656">MLEGLLRRPTLLAIGVLIICLFGIVAAFRVPVQMIPDLAVRTITVETAWPGATPQDVEKEILIEQEEYLRNVPSLQRMVSVARTGAAEIQLEFPFGVDANNALLRVSNALSQVPAYPENVDEPRLFATSFSQNSFMYYRIAPLPGNPMQVDMDMMQDFIDDRVRPLMERVPGVERVEVGGGAARQIQIHVDPARLAARNLTLTDVRAAVRERSRDITGGDIDSGKRRYLLRTIGRFADVEALGEVVLDRRGDAVIRLADVADIRLDHAEIREESFYNDKPNISLSVRRETGSNVIEIKKAMTRAIPGINEQVLEPAGMDIQLISDDVRYVQASVASVWRNLVIGAMLATMVMFLFLRSVPATLVGVIGIPICTIAAFLGLLMTGRTINVISLAGVAFAIGMTLDNSIVVLENIERARQRISDRFAAALAGVREVWPAVLASTMTTILVFAPVLFIEEEAGQLYSDISIAIASAIFVSMLVAIVVVPTASVRLPLRGVVADRNPRWQQRALSGVAWLLGSRARRFGCIGVTVAVMAAVIGLLTPPASYLPEGEEAKTFSSMIAPPGYNLSELSAIGEEVRETLVPHLNGDPARYEAGDTDIPPMRYLNMRINAEGMRIISEPVDPDHIDELMNAYNEIFRSYPGMRAFSTRGSIITSNDGGTRSVTLDIGGPSLAEIYQVATSAYDRAQTVFDNPQVRADPQTLTLAQPLLRVEPDHARLAEVGLDTEALGFSVAALADGAFVDEYILADNKVDIYLYDNRGRSTDIDALADRTIHTPLAGSQPITSLADFRQTVDTDVIRRLNGQRTVTLYIIPPPGVALETGVDAVEDDIIRAMRDEGEIPASVNVDISGASDQLDATRAALSDNYVIALLMSYLLLVAIFTHWGYPLLILVTIPLGVAGGIAGLAMMNLVGGWLPLLGLPALSQPFDMITMLGFLILMGTVVNNPILIVDQARLNRAGGMPIVDAVREAVATRLRPILMTTITTTFGLAPLVFLPGAGTELYRGVGAIVLFGLLFTMVITVTFLPALLVSVLQVGERLRGPARAAA</sequence>
<dbReference type="RefSeq" id="WP_311656552.1">
    <property type="nucleotide sequence ID" value="NZ_JAVRHY010000001.1"/>
</dbReference>
<feature type="transmembrane region" description="Helical" evidence="1">
    <location>
        <begin position="897"/>
        <end position="918"/>
    </location>
</feature>
<dbReference type="PROSITE" id="PS50156">
    <property type="entry name" value="SSD"/>
    <property type="match status" value="1"/>
</dbReference>
<dbReference type="Gene3D" id="3.30.70.1430">
    <property type="entry name" value="Multidrug efflux transporter AcrB pore domain"/>
    <property type="match status" value="2"/>
</dbReference>
<dbReference type="PANTHER" id="PTHR32063:SF0">
    <property type="entry name" value="SWARMING MOTILITY PROTEIN SWRC"/>
    <property type="match status" value="1"/>
</dbReference>
<dbReference type="SUPFAM" id="SSF82714">
    <property type="entry name" value="Multidrug efflux transporter AcrB TolC docking domain, DN and DC subdomains"/>
    <property type="match status" value="2"/>
</dbReference>
<keyword evidence="1" id="KW-0472">Membrane</keyword>
<feature type="domain" description="SSD" evidence="2">
    <location>
        <begin position="868"/>
        <end position="1032"/>
    </location>
</feature>
<dbReference type="Gene3D" id="3.30.2090.10">
    <property type="entry name" value="Multidrug efflux transporter AcrB TolC docking domain, DN and DC subdomains"/>
    <property type="match status" value="2"/>
</dbReference>
<keyword evidence="4" id="KW-1185">Reference proteome</keyword>
<feature type="transmembrane region" description="Helical" evidence="1">
    <location>
        <begin position="867"/>
        <end position="885"/>
    </location>
</feature>
<dbReference type="PANTHER" id="PTHR32063">
    <property type="match status" value="1"/>
</dbReference>
<accession>A0ABU3B591</accession>
<feature type="transmembrane region" description="Helical" evidence="1">
    <location>
        <begin position="466"/>
        <end position="485"/>
    </location>
</feature>
<evidence type="ECO:0000259" key="2">
    <source>
        <dbReference type="PROSITE" id="PS50156"/>
    </source>
</evidence>
<dbReference type="Gene3D" id="3.30.70.1440">
    <property type="entry name" value="Multidrug efflux transporter AcrB pore domain"/>
    <property type="match status" value="1"/>
</dbReference>
<evidence type="ECO:0000313" key="4">
    <source>
        <dbReference type="Proteomes" id="UP001259982"/>
    </source>
</evidence>
<reference evidence="3 4" key="1">
    <citation type="submission" date="2023-09" db="EMBL/GenBank/DDBJ databases">
        <authorList>
            <person name="Rey-Velasco X."/>
        </authorList>
    </citation>
    <scope>NUCLEOTIDE SEQUENCE [LARGE SCALE GENOMIC DNA]</scope>
    <source>
        <strain evidence="3 4">P385</strain>
    </source>
</reference>
<feature type="transmembrane region" description="Helical" evidence="1">
    <location>
        <begin position="337"/>
        <end position="356"/>
    </location>
</feature>
<dbReference type="InterPro" id="IPR001036">
    <property type="entry name" value="Acrflvin-R"/>
</dbReference>
<evidence type="ECO:0000256" key="1">
    <source>
        <dbReference type="SAM" id="Phobius"/>
    </source>
</evidence>
<dbReference type="InterPro" id="IPR027463">
    <property type="entry name" value="AcrB_DN_DC_subdom"/>
</dbReference>
<keyword evidence="1" id="KW-1133">Transmembrane helix</keyword>
<feature type="transmembrane region" description="Helical" evidence="1">
    <location>
        <begin position="389"/>
        <end position="413"/>
    </location>
</feature>
<organism evidence="3 4">
    <name type="scientific">Spectribacter acetivorans</name>
    <dbReference type="NCBI Taxonomy" id="3075603"/>
    <lineage>
        <taxon>Bacteria</taxon>
        <taxon>Pseudomonadati</taxon>
        <taxon>Pseudomonadota</taxon>
        <taxon>Gammaproteobacteria</taxon>
        <taxon>Salinisphaerales</taxon>
        <taxon>Salinisphaeraceae</taxon>
        <taxon>Spectribacter</taxon>
    </lineage>
</organism>
<protein>
    <submittedName>
        <fullName evidence="3">Efflux RND transporter permease subunit</fullName>
    </submittedName>
</protein>
<gene>
    <name evidence="3" type="ORF">RM531_00775</name>
</gene>
<dbReference type="Gene3D" id="1.20.1640.10">
    <property type="entry name" value="Multidrug efflux transporter AcrB transmembrane domain"/>
    <property type="match status" value="2"/>
</dbReference>
<feature type="transmembrane region" description="Helical" evidence="1">
    <location>
        <begin position="1006"/>
        <end position="1031"/>
    </location>
</feature>
<dbReference type="InterPro" id="IPR000731">
    <property type="entry name" value="SSD"/>
</dbReference>
<proteinExistence type="predicted"/>
<dbReference type="Pfam" id="PF00873">
    <property type="entry name" value="ACR_tran"/>
    <property type="match status" value="1"/>
</dbReference>
<feature type="transmembrane region" description="Helical" evidence="1">
    <location>
        <begin position="363"/>
        <end position="383"/>
    </location>
</feature>
<keyword evidence="1" id="KW-0812">Transmembrane</keyword>
<dbReference type="PRINTS" id="PR00702">
    <property type="entry name" value="ACRIFLAVINRP"/>
</dbReference>
<feature type="transmembrane region" description="Helical" evidence="1">
    <location>
        <begin position="930"/>
        <end position="951"/>
    </location>
</feature>
<dbReference type="Proteomes" id="UP001259982">
    <property type="component" value="Unassembled WGS sequence"/>
</dbReference>
<dbReference type="Gene3D" id="3.30.70.1320">
    <property type="entry name" value="Multidrug efflux transporter AcrB pore domain like"/>
    <property type="match status" value="1"/>
</dbReference>
<feature type="transmembrane region" description="Helical" evidence="1">
    <location>
        <begin position="434"/>
        <end position="454"/>
    </location>
</feature>
<name>A0ABU3B591_9GAMM</name>
<dbReference type="SUPFAM" id="SSF82693">
    <property type="entry name" value="Multidrug efflux transporter AcrB pore domain, PN1, PN2, PC1 and PC2 subdomains"/>
    <property type="match status" value="2"/>
</dbReference>
<feature type="transmembrane region" description="Helical" evidence="1">
    <location>
        <begin position="979"/>
        <end position="1000"/>
    </location>
</feature>